<organism evidence="2 3">
    <name type="scientific">Achromobacter piechaudii ATCC 43553</name>
    <dbReference type="NCBI Taxonomy" id="742159"/>
    <lineage>
        <taxon>Bacteria</taxon>
        <taxon>Pseudomonadati</taxon>
        <taxon>Pseudomonadota</taxon>
        <taxon>Betaproteobacteria</taxon>
        <taxon>Burkholderiales</taxon>
        <taxon>Alcaligenaceae</taxon>
        <taxon>Achromobacter</taxon>
    </lineage>
</organism>
<dbReference type="EMBL" id="ADMS01000013">
    <property type="protein sequence ID" value="EFF78216.1"/>
    <property type="molecule type" value="Genomic_DNA"/>
</dbReference>
<sequence length="95" mass="10240">MNNETSSIASSAAMRLPMALAVTNSSSLARSKEPRRAAASKAWMAANGGSRTSLEGVGPRMIVWRAGRAPDERVATAHYKSEEGGGARRRRRRKL</sequence>
<name>D4X4P4_9BURK</name>
<gene>
    <name evidence="2" type="ORF">HMPREF0004_0441</name>
</gene>
<comment type="caution">
    <text evidence="2">The sequence shown here is derived from an EMBL/GenBank/DDBJ whole genome shotgun (WGS) entry which is preliminary data.</text>
</comment>
<feature type="compositionally biased region" description="Low complexity" evidence="1">
    <location>
        <begin position="37"/>
        <end position="46"/>
    </location>
</feature>
<reference evidence="3" key="1">
    <citation type="submission" date="2010-03" db="EMBL/GenBank/DDBJ databases">
        <title>Complete sequence of Mobiluncus curtisii ATCC 43063.</title>
        <authorList>
            <person name="Muzny D."/>
            <person name="Qin X."/>
            <person name="Deng J."/>
            <person name="Jiang H."/>
            <person name="Liu Y."/>
            <person name="Qu J."/>
            <person name="Song X.-Z."/>
            <person name="Zhang L."/>
            <person name="Thornton R."/>
            <person name="Coyle M."/>
            <person name="Francisco L."/>
            <person name="Jackson L."/>
            <person name="Javaid M."/>
            <person name="Korchina V."/>
            <person name="Kovar C."/>
            <person name="Mata R."/>
            <person name="Mathew T."/>
            <person name="Ngo R."/>
            <person name="Nguyen L."/>
            <person name="Nguyen N."/>
            <person name="Okwuonu G."/>
            <person name="Ongeri F."/>
            <person name="Pham C."/>
            <person name="Simmons D."/>
            <person name="Wilczek-Boney K."/>
            <person name="Hale W."/>
            <person name="Jakkamsetti A."/>
            <person name="Pham P."/>
            <person name="Ruth R."/>
            <person name="San Lucas F."/>
            <person name="Warren J."/>
            <person name="Zhang J."/>
            <person name="Zhao Z."/>
            <person name="Zhou C."/>
            <person name="Zhu D."/>
            <person name="Lee S."/>
            <person name="Bess C."/>
            <person name="Blankenburg K."/>
            <person name="Forbes L."/>
            <person name="Fu Q."/>
            <person name="Gubbala S."/>
            <person name="Hirani K."/>
            <person name="Jayaseelan J.C."/>
            <person name="Lara F."/>
            <person name="Munidasa M."/>
            <person name="Palculict T."/>
            <person name="Patil S."/>
            <person name="Pu L.-L."/>
            <person name="Saada N."/>
            <person name="Tang L."/>
            <person name="Weissenberger G."/>
            <person name="Zhu Y."/>
            <person name="Hemphill L."/>
            <person name="Shang Y."/>
            <person name="Youmans B."/>
            <person name="Ayvaz T."/>
            <person name="Ross M."/>
            <person name="Santibanez J."/>
            <person name="Aqrawi P."/>
            <person name="Gross S."/>
            <person name="Joshi V."/>
            <person name="Fowler G."/>
            <person name="Nazareth L."/>
            <person name="Reid J."/>
            <person name="Worley K."/>
            <person name="Petrosino J."/>
            <person name="Highlander S."/>
            <person name="Gibbs R."/>
            <person name="Gibbs R."/>
        </authorList>
    </citation>
    <scope>NUCLEOTIDE SEQUENCE [LARGE SCALE GENOMIC DNA]</scope>
    <source>
        <strain evidence="3">ATCC 43553</strain>
    </source>
</reference>
<dbReference type="Proteomes" id="UP000004510">
    <property type="component" value="Unassembled WGS sequence"/>
</dbReference>
<evidence type="ECO:0000313" key="3">
    <source>
        <dbReference type="Proteomes" id="UP000004510"/>
    </source>
</evidence>
<accession>D4X4P4</accession>
<dbReference type="AlphaFoldDB" id="D4X4P4"/>
<evidence type="ECO:0000313" key="2">
    <source>
        <dbReference type="EMBL" id="EFF78216.1"/>
    </source>
</evidence>
<feature type="region of interest" description="Disordered" evidence="1">
    <location>
        <begin position="75"/>
        <end position="95"/>
    </location>
</feature>
<feature type="region of interest" description="Disordered" evidence="1">
    <location>
        <begin position="23"/>
        <end position="55"/>
    </location>
</feature>
<protein>
    <submittedName>
        <fullName evidence="2">Uncharacterized protein</fullName>
    </submittedName>
</protein>
<dbReference type="HOGENOM" id="CLU_2366412_0_0_4"/>
<feature type="compositionally biased region" description="Basic and acidic residues" evidence="1">
    <location>
        <begin position="75"/>
        <end position="86"/>
    </location>
</feature>
<proteinExistence type="predicted"/>
<evidence type="ECO:0000256" key="1">
    <source>
        <dbReference type="SAM" id="MobiDB-lite"/>
    </source>
</evidence>